<protein>
    <recommendedName>
        <fullName evidence="3">DUF3240 domain-containing protein</fullName>
    </recommendedName>
</protein>
<dbReference type="SUPFAM" id="SSF54913">
    <property type="entry name" value="GlnB-like"/>
    <property type="match status" value="1"/>
</dbReference>
<keyword evidence="2" id="KW-1185">Reference proteome</keyword>
<dbReference type="Gene3D" id="3.30.70.120">
    <property type="match status" value="1"/>
</dbReference>
<name>A0ABT3JQK1_9FLAO</name>
<dbReference type="EMBL" id="JAPCHZ010000006">
    <property type="protein sequence ID" value="MCW4452984.1"/>
    <property type="molecule type" value="Genomic_DNA"/>
</dbReference>
<dbReference type="InterPro" id="IPR015867">
    <property type="entry name" value="N-reg_PII/ATP_PRibTrfase_C"/>
</dbReference>
<dbReference type="InterPro" id="IPR002187">
    <property type="entry name" value="N-reg_PII"/>
</dbReference>
<dbReference type="RefSeq" id="WP_265145058.1">
    <property type="nucleotide sequence ID" value="NZ_JAPCHZ010000006.1"/>
</dbReference>
<organism evidence="1 2">
    <name type="scientific">Kaistella yananensis</name>
    <dbReference type="NCBI Taxonomy" id="2989820"/>
    <lineage>
        <taxon>Bacteria</taxon>
        <taxon>Pseudomonadati</taxon>
        <taxon>Bacteroidota</taxon>
        <taxon>Flavobacteriia</taxon>
        <taxon>Flavobacteriales</taxon>
        <taxon>Weeksellaceae</taxon>
        <taxon>Chryseobacterium group</taxon>
        <taxon>Kaistella</taxon>
    </lineage>
</organism>
<sequence length="101" mass="11475">MKLIHITAVKEFEKKVKDILLHSGVQGFSYHEVRGFKSNGSVSSSENWFASSGVENESLMFTVFADDEVLDKIAERIRKFNTQQEFESRIHLAAVAVEQII</sequence>
<dbReference type="Proteomes" id="UP001209107">
    <property type="component" value="Unassembled WGS sequence"/>
</dbReference>
<evidence type="ECO:0008006" key="3">
    <source>
        <dbReference type="Google" id="ProtNLM"/>
    </source>
</evidence>
<evidence type="ECO:0000313" key="1">
    <source>
        <dbReference type="EMBL" id="MCW4452984.1"/>
    </source>
</evidence>
<comment type="caution">
    <text evidence="1">The sequence shown here is derived from an EMBL/GenBank/DDBJ whole genome shotgun (WGS) entry which is preliminary data.</text>
</comment>
<dbReference type="InterPro" id="IPR011322">
    <property type="entry name" value="N-reg_PII-like_a/b"/>
</dbReference>
<gene>
    <name evidence="1" type="ORF">OK344_12305</name>
</gene>
<reference evidence="1 2" key="1">
    <citation type="submission" date="2022-10" db="EMBL/GenBank/DDBJ databases">
        <title>Kaistella sp. BT-6-1-3.</title>
        <authorList>
            <person name="Ai J."/>
            <person name="Deng Z."/>
        </authorList>
    </citation>
    <scope>NUCLEOTIDE SEQUENCE [LARGE SCALE GENOMIC DNA]</scope>
    <source>
        <strain evidence="1 2">BT6-1-3</strain>
    </source>
</reference>
<proteinExistence type="predicted"/>
<dbReference type="Pfam" id="PF00543">
    <property type="entry name" value="P-II"/>
    <property type="match status" value="1"/>
</dbReference>
<accession>A0ABT3JQK1</accession>
<evidence type="ECO:0000313" key="2">
    <source>
        <dbReference type="Proteomes" id="UP001209107"/>
    </source>
</evidence>